<proteinExistence type="predicted"/>
<accession>A0A9X1FMZ5</accession>
<organism evidence="2 3">
    <name type="scientific">Halomarinibacterium sedimenti</name>
    <dbReference type="NCBI Taxonomy" id="2857106"/>
    <lineage>
        <taxon>Bacteria</taxon>
        <taxon>Pseudomonadati</taxon>
        <taxon>Bacteroidota</taxon>
        <taxon>Flavobacteriia</taxon>
        <taxon>Flavobacteriales</taxon>
        <taxon>Flavobacteriaceae</taxon>
        <taxon>Halomarinibacterium</taxon>
    </lineage>
</organism>
<dbReference type="Proteomes" id="UP001138686">
    <property type="component" value="Unassembled WGS sequence"/>
</dbReference>
<dbReference type="AlphaFoldDB" id="A0A9X1FMZ5"/>
<evidence type="ECO:0000256" key="1">
    <source>
        <dbReference type="SAM" id="SignalP"/>
    </source>
</evidence>
<keyword evidence="3" id="KW-1185">Reference proteome</keyword>
<dbReference type="EMBL" id="JAHWDP010000002">
    <property type="protein sequence ID" value="MBW2937479.1"/>
    <property type="molecule type" value="Genomic_DNA"/>
</dbReference>
<sequence>MKKLLFILVFLPLSVLAQYDFESRYFTINAESLPEVPELSAFDIDFGPKRDFSIRNITDFNKVTETNYWQAVDMAAAIEKQDRFKSNSNYNVEALQQKYSAFGGNAQYNPDGSTKVTNFVYKEQRGLDMLDPCPPFGICGRCAPYRVGRGY</sequence>
<protein>
    <submittedName>
        <fullName evidence="2">Uncharacterized protein</fullName>
    </submittedName>
</protein>
<feature type="signal peptide" evidence="1">
    <location>
        <begin position="1"/>
        <end position="17"/>
    </location>
</feature>
<keyword evidence="1" id="KW-0732">Signal</keyword>
<comment type="caution">
    <text evidence="2">The sequence shown here is derived from an EMBL/GenBank/DDBJ whole genome shotgun (WGS) entry which is preliminary data.</text>
</comment>
<evidence type="ECO:0000313" key="2">
    <source>
        <dbReference type="EMBL" id="MBW2937479.1"/>
    </source>
</evidence>
<reference evidence="2" key="1">
    <citation type="submission" date="2021-07" db="EMBL/GenBank/DDBJ databases">
        <title>Aureisphaera sp. CAU 1614 isolated from sea sediment.</title>
        <authorList>
            <person name="Kim W."/>
        </authorList>
    </citation>
    <scope>NUCLEOTIDE SEQUENCE</scope>
    <source>
        <strain evidence="2">CAU 1614</strain>
    </source>
</reference>
<name>A0A9X1FMZ5_9FLAO</name>
<gene>
    <name evidence="2" type="ORF">KXJ69_05140</name>
</gene>
<dbReference type="RefSeq" id="WP_219051904.1">
    <property type="nucleotide sequence ID" value="NZ_JAHWDP010000002.1"/>
</dbReference>
<evidence type="ECO:0000313" key="3">
    <source>
        <dbReference type="Proteomes" id="UP001138686"/>
    </source>
</evidence>
<feature type="chain" id="PRO_5040870870" evidence="1">
    <location>
        <begin position="18"/>
        <end position="151"/>
    </location>
</feature>